<evidence type="ECO:0000313" key="2">
    <source>
        <dbReference type="Proteomes" id="UP000295023"/>
    </source>
</evidence>
<dbReference type="SUPFAM" id="SSF51161">
    <property type="entry name" value="Trimeric LpxA-like enzymes"/>
    <property type="match status" value="1"/>
</dbReference>
<keyword evidence="2" id="KW-1185">Reference proteome</keyword>
<sequence length="210" mass="22329">MILEHDGQRPRIAAGVRIAPTAIVCGDVEIGPGTSIGFGCVVVAESGPVRIGADCVVMDTAVLRGTRRHPLAVGDRVLIGPRACLVGCTVEEEAFLATGATVFNGARIGRRAEVRINGVVHLRTTLPADATVPIGWVAVGDPAEILPPEAHERIWAIQEPLDFPRTVFGLDRPTEGESIMPQVMPRYAALLRRHLADRPVPEDQSEGGTA</sequence>
<protein>
    <submittedName>
        <fullName evidence="1">Gamma carbonic anhydrase family protein</fullName>
    </submittedName>
</protein>
<dbReference type="EMBL" id="SKBM01000003">
    <property type="protein sequence ID" value="TCZ65504.1"/>
    <property type="molecule type" value="Genomic_DNA"/>
</dbReference>
<dbReference type="RefSeq" id="WP_132285123.1">
    <property type="nucleotide sequence ID" value="NZ_SKBM01000003.1"/>
</dbReference>
<dbReference type="PANTHER" id="PTHR13061:SF29">
    <property type="entry name" value="GAMMA CARBONIC ANHYDRASE-LIKE 1, MITOCHONDRIAL-RELATED"/>
    <property type="match status" value="1"/>
</dbReference>
<dbReference type="OrthoDB" id="9803036at2"/>
<accession>A0A4R4DSD1</accession>
<dbReference type="InterPro" id="IPR050484">
    <property type="entry name" value="Transf_Hexapept/Carb_Anhydrase"/>
</dbReference>
<dbReference type="InterPro" id="IPR011004">
    <property type="entry name" value="Trimer_LpxA-like_sf"/>
</dbReference>
<organism evidence="1 2">
    <name type="scientific">Roseicella aquatilis</name>
    <dbReference type="NCBI Taxonomy" id="2527868"/>
    <lineage>
        <taxon>Bacteria</taxon>
        <taxon>Pseudomonadati</taxon>
        <taxon>Pseudomonadota</taxon>
        <taxon>Alphaproteobacteria</taxon>
        <taxon>Acetobacterales</taxon>
        <taxon>Roseomonadaceae</taxon>
        <taxon>Roseicella</taxon>
    </lineage>
</organism>
<gene>
    <name evidence="1" type="ORF">EXY23_04855</name>
</gene>
<dbReference type="Proteomes" id="UP000295023">
    <property type="component" value="Unassembled WGS sequence"/>
</dbReference>
<name>A0A4R4DSD1_9PROT</name>
<dbReference type="AlphaFoldDB" id="A0A4R4DSD1"/>
<evidence type="ECO:0000313" key="1">
    <source>
        <dbReference type="EMBL" id="TCZ65504.1"/>
    </source>
</evidence>
<dbReference type="PANTHER" id="PTHR13061">
    <property type="entry name" value="DYNACTIN SUBUNIT P25"/>
    <property type="match status" value="1"/>
</dbReference>
<reference evidence="1 2" key="1">
    <citation type="submission" date="2019-03" db="EMBL/GenBank/DDBJ databases">
        <title>Paracraurococcus aquatilis NE82 genome sequence.</title>
        <authorList>
            <person name="Zhao Y."/>
            <person name="Du Z."/>
        </authorList>
    </citation>
    <scope>NUCLEOTIDE SEQUENCE [LARGE SCALE GENOMIC DNA]</scope>
    <source>
        <strain evidence="1 2">NE82</strain>
    </source>
</reference>
<proteinExistence type="predicted"/>
<comment type="caution">
    <text evidence="1">The sequence shown here is derived from an EMBL/GenBank/DDBJ whole genome shotgun (WGS) entry which is preliminary data.</text>
</comment>
<dbReference type="Gene3D" id="2.160.10.10">
    <property type="entry name" value="Hexapeptide repeat proteins"/>
    <property type="match status" value="1"/>
</dbReference>